<dbReference type="PANTHER" id="PTHR35569">
    <property type="entry name" value="CYANAMIDE HYDRATASE DDI2-RELATED"/>
    <property type="match status" value="1"/>
</dbReference>
<reference evidence="1" key="1">
    <citation type="submission" date="2022-08" db="EMBL/GenBank/DDBJ databases">
        <title>Whole genome sequencing of non-tuberculosis mycobacteria type-strains.</title>
        <authorList>
            <person name="Igarashi Y."/>
            <person name="Osugi A."/>
            <person name="Mitarai S."/>
        </authorList>
    </citation>
    <scope>NUCLEOTIDE SEQUENCE</scope>
    <source>
        <strain evidence="1">JCM 16369</strain>
    </source>
</reference>
<keyword evidence="2" id="KW-1185">Reference proteome</keyword>
<accession>A0ABY3TKT7</accession>
<name>A0ABY3TKT7_9MYCO</name>
<evidence type="ECO:0000313" key="2">
    <source>
        <dbReference type="Proteomes" id="UP001055337"/>
    </source>
</evidence>
<dbReference type="RefSeq" id="WP_240177168.1">
    <property type="nucleotide sequence ID" value="NZ_CP092362.2"/>
</dbReference>
<organism evidence="1 2">
    <name type="scientific">Mycolicibacterium crocinum</name>
    <dbReference type="NCBI Taxonomy" id="388459"/>
    <lineage>
        <taxon>Bacteria</taxon>
        <taxon>Bacillati</taxon>
        <taxon>Actinomycetota</taxon>
        <taxon>Actinomycetes</taxon>
        <taxon>Mycobacteriales</taxon>
        <taxon>Mycobacteriaceae</taxon>
        <taxon>Mycolicibacterium</taxon>
    </lineage>
</organism>
<evidence type="ECO:0000313" key="1">
    <source>
        <dbReference type="EMBL" id="ULN40368.1"/>
    </source>
</evidence>
<dbReference type="EMBL" id="CP092362">
    <property type="protein sequence ID" value="ULN40368.1"/>
    <property type="molecule type" value="Genomic_DNA"/>
</dbReference>
<dbReference type="SUPFAM" id="SSF109604">
    <property type="entry name" value="HD-domain/PDEase-like"/>
    <property type="match status" value="1"/>
</dbReference>
<protein>
    <submittedName>
        <fullName evidence="1">HD domain-containing protein</fullName>
    </submittedName>
</protein>
<dbReference type="PANTHER" id="PTHR35569:SF1">
    <property type="entry name" value="CYANAMIDE HYDRATASE DDI2-RELATED"/>
    <property type="match status" value="1"/>
</dbReference>
<proteinExistence type="predicted"/>
<dbReference type="Proteomes" id="UP001055337">
    <property type="component" value="Chromosome"/>
</dbReference>
<sequence>MTVNDVASWNIPDSDICSAALHLVTDVSPAFLTNHCIRSYLFGRELAAADGMRAGIDYDDELVFLSCVLHDLGITAYGGGDQRFEVDGADAAARFLGERGVGDDAVRTVWETIALHTSVGLAHRFGPVHAVSHLGIALDINGFDKTKLPEGFADRVHTAWPRHDLGYAIAEAIADDTRANPKKAPPLTFPEHIHHLISGAPAPTFFDLIGASGWGDRPLQSARR</sequence>
<dbReference type="Gene3D" id="1.10.3210.10">
    <property type="entry name" value="Hypothetical protein af1432"/>
    <property type="match status" value="1"/>
</dbReference>
<gene>
    <name evidence="1" type="ORF">MI149_22250</name>
</gene>